<reference evidence="4 5" key="1">
    <citation type="submission" date="2019-12" db="EMBL/GenBank/DDBJ databases">
        <authorList>
            <person name="Lee S.D."/>
        </authorList>
    </citation>
    <scope>NUCLEOTIDE SEQUENCE [LARGE SCALE GENOMIC DNA]</scope>
    <source>
        <strain evidence="4 5">SAP-6</strain>
    </source>
</reference>
<feature type="domain" description="GGDEF" evidence="3">
    <location>
        <begin position="253"/>
        <end position="386"/>
    </location>
</feature>
<dbReference type="SMART" id="SM00267">
    <property type="entry name" value="GGDEF"/>
    <property type="match status" value="1"/>
</dbReference>
<dbReference type="Gene3D" id="3.30.70.270">
    <property type="match status" value="1"/>
</dbReference>
<proteinExistence type="predicted"/>
<organism evidence="4 5">
    <name type="scientific">Acerihabitans arboris</name>
    <dbReference type="NCBI Taxonomy" id="2691583"/>
    <lineage>
        <taxon>Bacteria</taxon>
        <taxon>Pseudomonadati</taxon>
        <taxon>Pseudomonadota</taxon>
        <taxon>Gammaproteobacteria</taxon>
        <taxon>Enterobacterales</taxon>
        <taxon>Pectobacteriaceae</taxon>
        <taxon>Acerihabitans</taxon>
    </lineage>
</organism>
<dbReference type="RefSeq" id="WP_162366221.1">
    <property type="nucleotide sequence ID" value="NZ_WUBS01000008.1"/>
</dbReference>
<reference evidence="4 5" key="2">
    <citation type="submission" date="2020-02" db="EMBL/GenBank/DDBJ databases">
        <title>The new genus of Enterobacteriales.</title>
        <authorList>
            <person name="Kim I.S."/>
        </authorList>
    </citation>
    <scope>NUCLEOTIDE SEQUENCE [LARGE SCALE GENOMIC DNA]</scope>
    <source>
        <strain evidence="4 5">SAP-6</strain>
    </source>
</reference>
<dbReference type="InterPro" id="IPR043128">
    <property type="entry name" value="Rev_trsase/Diguanyl_cyclase"/>
</dbReference>
<feature type="domain" description="EAL" evidence="2">
    <location>
        <begin position="395"/>
        <end position="643"/>
    </location>
</feature>
<dbReference type="SUPFAM" id="SSF141868">
    <property type="entry name" value="EAL domain-like"/>
    <property type="match status" value="1"/>
</dbReference>
<dbReference type="Pfam" id="PF00990">
    <property type="entry name" value="GGDEF"/>
    <property type="match status" value="1"/>
</dbReference>
<sequence>MRLLDRLSAMVALLCSLVMLLMLAGSALSFFYLNEHRTDRLMTALGAALDEGLSNQSPADLARWLPFALQSGGISELEIRRGETRLYSFVPAGLAEGGHPPTDYARRELALPHHPELQVRLTYPTALLSEVRSLAVTAPLSVAIALMVISLLAGLGWLRRQIRPQETLEYRARRIMHGERDSVPIDAGESPSLTSSAIDRLLGDLAQAREQRSRVDILIRAFAARDAQTGLSNRLFFDGQLALQLEENQEMGPHGVVMMLRPPDPEGLAAGQDKQQALELMHSLINLISTYVMRYPDALLARYFRRDLAVLLPHCSLKDAESLAAQLVAALAALPGVPGHNRDDVLHIGICVYRQDQTAVEVMESVEQAAREAALQGGNTWSVFDKRVPGQVRGNVKWRTLLEQALARGGPQLFTREVYRRDGRVDHHVVINRIPEGGQALGAAEFMPMLRRLGLMAQYDRQQLTRILPLLPRMPDRVLAITLSVDSLLQRDFRLWLRNTLMQCAKLHRRQIMFELVEADLCQHLVRLRPVLRLLDALGCRLSVLQAGLTVVSTAYITTVPVAIIKLHPGLAREIDRRAENQLFIQSLPEACIGSATRVFATGVRTKLEWQTLMDNAVAGGQGDFFAPIVPLDEMLKKYSRQDE</sequence>
<keyword evidence="1" id="KW-0812">Transmembrane</keyword>
<evidence type="ECO:0000259" key="3">
    <source>
        <dbReference type="PROSITE" id="PS50887"/>
    </source>
</evidence>
<dbReference type="SUPFAM" id="SSF55073">
    <property type="entry name" value="Nucleotide cyclase"/>
    <property type="match status" value="1"/>
</dbReference>
<dbReference type="Gene3D" id="3.20.20.450">
    <property type="entry name" value="EAL domain"/>
    <property type="match status" value="1"/>
</dbReference>
<dbReference type="AlphaFoldDB" id="A0A845SKH2"/>
<accession>A0A845SKH2</accession>
<dbReference type="InterPro" id="IPR033423">
    <property type="entry name" value="GAPES4"/>
</dbReference>
<dbReference type="EMBL" id="WUBS01000008">
    <property type="protein sequence ID" value="NDL63496.1"/>
    <property type="molecule type" value="Genomic_DNA"/>
</dbReference>
<dbReference type="InterPro" id="IPR000160">
    <property type="entry name" value="GGDEF_dom"/>
</dbReference>
<name>A0A845SKH2_9GAMM</name>
<dbReference type="InterPro" id="IPR035919">
    <property type="entry name" value="EAL_sf"/>
</dbReference>
<feature type="transmembrane region" description="Helical" evidence="1">
    <location>
        <begin position="7"/>
        <end position="33"/>
    </location>
</feature>
<comment type="caution">
    <text evidence="4">The sequence shown here is derived from an EMBL/GenBank/DDBJ whole genome shotgun (WGS) entry which is preliminary data.</text>
</comment>
<dbReference type="PROSITE" id="PS50883">
    <property type="entry name" value="EAL"/>
    <property type="match status" value="1"/>
</dbReference>
<dbReference type="CDD" id="cd01948">
    <property type="entry name" value="EAL"/>
    <property type="match status" value="1"/>
</dbReference>
<dbReference type="PROSITE" id="PS50887">
    <property type="entry name" value="GGDEF"/>
    <property type="match status" value="1"/>
</dbReference>
<dbReference type="PANTHER" id="PTHR33121:SF32">
    <property type="entry name" value="RNASE E SPECIFICITY FACTOR CSRD"/>
    <property type="match status" value="1"/>
</dbReference>
<evidence type="ECO:0000256" key="1">
    <source>
        <dbReference type="SAM" id="Phobius"/>
    </source>
</evidence>
<dbReference type="InterPro" id="IPR029787">
    <property type="entry name" value="Nucleotide_cyclase"/>
</dbReference>
<dbReference type="InterPro" id="IPR050706">
    <property type="entry name" value="Cyclic-di-GMP_PDE-like"/>
</dbReference>
<dbReference type="SMART" id="SM00052">
    <property type="entry name" value="EAL"/>
    <property type="match status" value="1"/>
</dbReference>
<dbReference type="GO" id="GO:0071111">
    <property type="term" value="F:cyclic-guanylate-specific phosphodiesterase activity"/>
    <property type="evidence" value="ECO:0007669"/>
    <property type="project" value="InterPro"/>
</dbReference>
<evidence type="ECO:0000313" key="4">
    <source>
        <dbReference type="EMBL" id="NDL63496.1"/>
    </source>
</evidence>
<evidence type="ECO:0000313" key="5">
    <source>
        <dbReference type="Proteomes" id="UP000461443"/>
    </source>
</evidence>
<dbReference type="Proteomes" id="UP000461443">
    <property type="component" value="Unassembled WGS sequence"/>
</dbReference>
<dbReference type="InterPro" id="IPR001633">
    <property type="entry name" value="EAL_dom"/>
</dbReference>
<dbReference type="PANTHER" id="PTHR33121">
    <property type="entry name" value="CYCLIC DI-GMP PHOSPHODIESTERASE PDEF"/>
    <property type="match status" value="1"/>
</dbReference>
<gene>
    <name evidence="4" type="primary">csrD</name>
    <name evidence="4" type="ORF">GRH90_12155</name>
</gene>
<keyword evidence="5" id="KW-1185">Reference proteome</keyword>
<keyword evidence="1" id="KW-1133">Transmembrane helix</keyword>
<keyword evidence="1" id="KW-0472">Membrane</keyword>
<dbReference type="NCBIfam" id="NF008281">
    <property type="entry name" value="PRK11059.1"/>
    <property type="match status" value="1"/>
</dbReference>
<feature type="transmembrane region" description="Helical" evidence="1">
    <location>
        <begin position="134"/>
        <end position="158"/>
    </location>
</feature>
<evidence type="ECO:0000259" key="2">
    <source>
        <dbReference type="PROSITE" id="PS50883"/>
    </source>
</evidence>
<dbReference type="Pfam" id="PF00563">
    <property type="entry name" value="EAL"/>
    <property type="match status" value="1"/>
</dbReference>
<protein>
    <submittedName>
        <fullName evidence="4">RNase E specificity factor CsrD</fullName>
    </submittedName>
</protein>
<dbReference type="Pfam" id="PF17157">
    <property type="entry name" value="GAPES4"/>
    <property type="match status" value="1"/>
</dbReference>